<keyword evidence="4" id="KW-1185">Reference proteome</keyword>
<feature type="domain" description="SRR1-like" evidence="3">
    <location>
        <begin position="114"/>
        <end position="292"/>
    </location>
</feature>
<dbReference type="GO" id="GO:0005737">
    <property type="term" value="C:cytoplasm"/>
    <property type="evidence" value="ECO:0007669"/>
    <property type="project" value="TreeGrafter"/>
</dbReference>
<accession>A0A6I9RBR1</accession>
<organism evidence="4 5">
    <name type="scientific">Elaeis guineensis var. tenera</name>
    <name type="common">Oil palm</name>
    <dbReference type="NCBI Taxonomy" id="51953"/>
    <lineage>
        <taxon>Eukaryota</taxon>
        <taxon>Viridiplantae</taxon>
        <taxon>Streptophyta</taxon>
        <taxon>Embryophyta</taxon>
        <taxon>Tracheophyta</taxon>
        <taxon>Spermatophyta</taxon>
        <taxon>Magnoliopsida</taxon>
        <taxon>Liliopsida</taxon>
        <taxon>Arecaceae</taxon>
        <taxon>Arecoideae</taxon>
        <taxon>Cocoseae</taxon>
        <taxon>Elaeidinae</taxon>
        <taxon>Elaeis</taxon>
    </lineage>
</organism>
<dbReference type="Proteomes" id="UP000504607">
    <property type="component" value="Chromosome 5"/>
</dbReference>
<dbReference type="AlphaFoldDB" id="A0A6I9RBR1"/>
<proteinExistence type="inferred from homology"/>
<feature type="region of interest" description="Disordered" evidence="2">
    <location>
        <begin position="1"/>
        <end position="40"/>
    </location>
</feature>
<dbReference type="PANTHER" id="PTHR28626:SF3">
    <property type="entry name" value="SRR1-LIKE PROTEIN"/>
    <property type="match status" value="1"/>
</dbReference>
<sequence length="306" mass="34506">MDAAPATKAPNPNPAGDWTVVSRRRRGKQRQRDLLPDPTRPQIKTLALTPTASSPWTPIDSVIEPARESKLLQRMQAAIRRLQSSRYYQRFLSRLRDAQIRNGLARVLGSGREFQMVVYGIGSIESYDPPRLQLALAVLLRRELGPTVASVDLFDPVLSATECAVVRALGCTVVPVDEQGRREATVPTLFYMPHCEAALYDALLEANWRPSMLNRMVVLGNSFAAYEKYMEEVAWSNGSVAMEAASKHILGVRRYVREVEMEEKGEVEASGEVKEEEEGGFFKAFHDTSWHFFELDDDFQMNSLKK</sequence>
<evidence type="ECO:0000313" key="4">
    <source>
        <dbReference type="Proteomes" id="UP000504607"/>
    </source>
</evidence>
<dbReference type="PANTHER" id="PTHR28626">
    <property type="entry name" value="SRR1-LIKE PROTEIN"/>
    <property type="match status" value="1"/>
</dbReference>
<evidence type="ECO:0000256" key="1">
    <source>
        <dbReference type="ARBA" id="ARBA00009856"/>
    </source>
</evidence>
<evidence type="ECO:0000313" key="5">
    <source>
        <dbReference type="RefSeq" id="XP_010920766.1"/>
    </source>
</evidence>
<dbReference type="InterPro" id="IPR012942">
    <property type="entry name" value="SRR1-like"/>
</dbReference>
<dbReference type="InterPro" id="IPR040044">
    <property type="entry name" value="SRR1L"/>
</dbReference>
<gene>
    <name evidence="5" type="primary">LOC105044530</name>
</gene>
<dbReference type="Pfam" id="PF07985">
    <property type="entry name" value="SRR1"/>
    <property type="match status" value="1"/>
</dbReference>
<protein>
    <submittedName>
        <fullName evidence="5">Protein SENSITIVITY TO RED LIGHT REDUCED 1</fullName>
    </submittedName>
</protein>
<dbReference type="KEGG" id="egu:105044530"/>
<dbReference type="GeneID" id="105044530"/>
<dbReference type="RefSeq" id="XP_010920766.1">
    <property type="nucleotide sequence ID" value="XM_010922464.3"/>
</dbReference>
<feature type="compositionally biased region" description="Low complexity" evidence="2">
    <location>
        <begin position="1"/>
        <end position="10"/>
    </location>
</feature>
<name>A0A6I9RBR1_ELAGV</name>
<dbReference type="InParanoid" id="A0A6I9RBR1"/>
<reference evidence="5" key="1">
    <citation type="submission" date="2025-08" db="UniProtKB">
        <authorList>
            <consortium name="RefSeq"/>
        </authorList>
    </citation>
    <scope>IDENTIFICATION</scope>
</reference>
<dbReference type="FunCoup" id="A0A6I9RBR1">
    <property type="interactions" value="311"/>
</dbReference>
<evidence type="ECO:0000259" key="3">
    <source>
        <dbReference type="Pfam" id="PF07985"/>
    </source>
</evidence>
<evidence type="ECO:0000256" key="2">
    <source>
        <dbReference type="SAM" id="MobiDB-lite"/>
    </source>
</evidence>
<dbReference type="GO" id="GO:0005634">
    <property type="term" value="C:nucleus"/>
    <property type="evidence" value="ECO:0007669"/>
    <property type="project" value="TreeGrafter"/>
</dbReference>
<comment type="similarity">
    <text evidence="1">Belongs to the SRR1 family.</text>
</comment>
<dbReference type="OrthoDB" id="551431at2759"/>